<dbReference type="EMBL" id="QGNW01000001">
    <property type="protein sequence ID" value="RVX23216.1"/>
    <property type="molecule type" value="Genomic_DNA"/>
</dbReference>
<dbReference type="AlphaFoldDB" id="A0A438KPU0"/>
<sequence>MSCCVDMGTLGEIEGSRCLRKICESWDLFVEFSVTGKFMSQSFRKKRKVFQNGPDSQVEPSSSPIIDVGIPMSLEKECMRKHNYGHKERGSREQPFKEAKECLLSLKNSVENLHQKSLFPYNPQVLLRRKLMVVPEKDHLLRHSHGILALENSLKEYFLGEDLLNLLEDGDFLL</sequence>
<feature type="domain" description="Protein Lines C-terminal" evidence="1">
    <location>
        <begin position="99"/>
        <end position="129"/>
    </location>
</feature>
<comment type="caution">
    <text evidence="2">The sequence shown here is derived from an EMBL/GenBank/DDBJ whole genome shotgun (WGS) entry which is preliminary data.</text>
</comment>
<dbReference type="Pfam" id="PF14695">
    <property type="entry name" value="LINES_C"/>
    <property type="match status" value="1"/>
</dbReference>
<protein>
    <recommendedName>
        <fullName evidence="1">Protein Lines C-terminal domain-containing protein</fullName>
    </recommendedName>
</protein>
<name>A0A438KPU0_VITVI</name>
<accession>A0A438KPU0</accession>
<reference evidence="2 3" key="1">
    <citation type="journal article" date="2018" name="PLoS Genet.">
        <title>Population sequencing reveals clonal diversity and ancestral inbreeding in the grapevine cultivar Chardonnay.</title>
        <authorList>
            <person name="Roach M.J."/>
            <person name="Johnson D.L."/>
            <person name="Bohlmann J."/>
            <person name="van Vuuren H.J."/>
            <person name="Jones S.J."/>
            <person name="Pretorius I.S."/>
            <person name="Schmidt S.A."/>
            <person name="Borneman A.R."/>
        </authorList>
    </citation>
    <scope>NUCLEOTIDE SEQUENCE [LARGE SCALE GENOMIC DNA]</scope>
    <source>
        <strain evidence="3">cv. Chardonnay</strain>
        <tissue evidence="2">Leaf</tissue>
    </source>
</reference>
<dbReference type="Proteomes" id="UP000288805">
    <property type="component" value="Unassembled WGS sequence"/>
</dbReference>
<gene>
    <name evidence="2" type="ORF">CK203_000255</name>
</gene>
<dbReference type="OrthoDB" id="8251209at2759"/>
<organism evidence="2 3">
    <name type="scientific">Vitis vinifera</name>
    <name type="common">Grape</name>
    <dbReference type="NCBI Taxonomy" id="29760"/>
    <lineage>
        <taxon>Eukaryota</taxon>
        <taxon>Viridiplantae</taxon>
        <taxon>Streptophyta</taxon>
        <taxon>Embryophyta</taxon>
        <taxon>Tracheophyta</taxon>
        <taxon>Spermatophyta</taxon>
        <taxon>Magnoliopsida</taxon>
        <taxon>eudicotyledons</taxon>
        <taxon>Gunneridae</taxon>
        <taxon>Pentapetalae</taxon>
        <taxon>rosids</taxon>
        <taxon>Vitales</taxon>
        <taxon>Vitaceae</taxon>
        <taxon>Viteae</taxon>
        <taxon>Vitis</taxon>
    </lineage>
</organism>
<dbReference type="PANTHER" id="PTHR16057">
    <property type="entry name" value="WINS1, 2 PROTEIN"/>
    <property type="match status" value="1"/>
</dbReference>
<evidence type="ECO:0000259" key="1">
    <source>
        <dbReference type="Pfam" id="PF14695"/>
    </source>
</evidence>
<dbReference type="InterPro" id="IPR029415">
    <property type="entry name" value="Lines_C"/>
</dbReference>
<proteinExistence type="predicted"/>
<evidence type="ECO:0000313" key="2">
    <source>
        <dbReference type="EMBL" id="RVX23216.1"/>
    </source>
</evidence>
<dbReference type="InterPro" id="IPR024875">
    <property type="entry name" value="Protein_Lines"/>
</dbReference>
<dbReference type="PANTHER" id="PTHR16057:SF1">
    <property type="entry name" value="PROTEIN LINES HOMOLOG 1"/>
    <property type="match status" value="1"/>
</dbReference>
<evidence type="ECO:0000313" key="3">
    <source>
        <dbReference type="Proteomes" id="UP000288805"/>
    </source>
</evidence>